<keyword evidence="1" id="KW-1185">Reference proteome</keyword>
<dbReference type="GO" id="GO:0061630">
    <property type="term" value="F:ubiquitin protein ligase activity"/>
    <property type="evidence" value="ECO:0007669"/>
    <property type="project" value="TreeGrafter"/>
</dbReference>
<dbReference type="GO" id="GO:0005886">
    <property type="term" value="C:plasma membrane"/>
    <property type="evidence" value="ECO:0007669"/>
    <property type="project" value="TreeGrafter"/>
</dbReference>
<sequence>MWLKSMIHHYILDVLQIDNISNQLSLLLKHCAKLPKKSYILRIPYAEKTTGGCPDAFIFIKPVPSIGNIITMREVLLTANAAIHLEPKKNKAVPADQAQHPKQLAADSAKAAQATQFEFRPMLQVVAPPTAFGVTALARTIVLRYGSLLENINESGNLTESFSKYKPIIPDLGVLKEQSTPGGNQLITLGLKCIFSVLTELNKRDPELCSQALSSLLQLIQNMPVDTLTSETYKSVQNMYDMLKQLRLHGKKTSSIVCGYRCVKEDQHLFQVSEFSQKTNR</sequence>
<name>A0A0N5ALW3_9BILA</name>
<dbReference type="PANTHER" id="PTHR45943">
    <property type="entry name" value="E3 UBIQUITIN-PROTEIN LIGASE MYCBP2"/>
    <property type="match status" value="1"/>
</dbReference>
<dbReference type="GO" id="GO:0008582">
    <property type="term" value="P:regulation of synaptic assembly at neuromuscular junction"/>
    <property type="evidence" value="ECO:0007669"/>
    <property type="project" value="TreeGrafter"/>
</dbReference>
<protein>
    <submittedName>
        <fullName evidence="2">E3 ubiquitin-protein ligase HUWE1</fullName>
    </submittedName>
</protein>
<evidence type="ECO:0000313" key="2">
    <source>
        <dbReference type="WBParaSite" id="SMUV_0000554901-mRNA-1"/>
    </source>
</evidence>
<dbReference type="Proteomes" id="UP000046393">
    <property type="component" value="Unplaced"/>
</dbReference>
<dbReference type="GO" id="GO:0007411">
    <property type="term" value="P:axon guidance"/>
    <property type="evidence" value="ECO:0007669"/>
    <property type="project" value="TreeGrafter"/>
</dbReference>
<reference evidence="2" key="1">
    <citation type="submission" date="2017-02" db="UniProtKB">
        <authorList>
            <consortium name="WormBaseParasite"/>
        </authorList>
    </citation>
    <scope>IDENTIFICATION</scope>
</reference>
<organism evidence="1 2">
    <name type="scientific">Syphacia muris</name>
    <dbReference type="NCBI Taxonomy" id="451379"/>
    <lineage>
        <taxon>Eukaryota</taxon>
        <taxon>Metazoa</taxon>
        <taxon>Ecdysozoa</taxon>
        <taxon>Nematoda</taxon>
        <taxon>Chromadorea</taxon>
        <taxon>Rhabditida</taxon>
        <taxon>Spirurina</taxon>
        <taxon>Oxyuridomorpha</taxon>
        <taxon>Oxyuroidea</taxon>
        <taxon>Oxyuridae</taxon>
        <taxon>Syphacia</taxon>
    </lineage>
</organism>
<dbReference type="GO" id="GO:0005634">
    <property type="term" value="C:nucleus"/>
    <property type="evidence" value="ECO:0007669"/>
    <property type="project" value="TreeGrafter"/>
</dbReference>
<proteinExistence type="predicted"/>
<accession>A0A0N5ALW3</accession>
<dbReference type="PANTHER" id="PTHR45943:SF1">
    <property type="entry name" value="E3 UBIQUITIN-PROTEIN LIGASE MYCBP2"/>
    <property type="match status" value="1"/>
</dbReference>
<evidence type="ECO:0000313" key="1">
    <source>
        <dbReference type="Proteomes" id="UP000046393"/>
    </source>
</evidence>
<dbReference type="WBParaSite" id="SMUV_0000554901-mRNA-1">
    <property type="protein sequence ID" value="SMUV_0000554901-mRNA-1"/>
    <property type="gene ID" value="SMUV_0000554901"/>
</dbReference>
<dbReference type="STRING" id="451379.A0A0N5ALW3"/>
<dbReference type="AlphaFoldDB" id="A0A0N5ALW3"/>